<dbReference type="InterPro" id="IPR003607">
    <property type="entry name" value="HD/PDEase_dom"/>
</dbReference>
<sequence length="402" mass="45679">MTRRVPPLTFEKEIYDEVHGFIDVTPIELLAISDCIFQRLRRIKQLGPADLVFPGATHTRFSHSIGTMHVASLMALNAGVVDEADLQALRLAALLHDIGHMPFSHTLSVNHEEVTVFLIENFLKEKLGDFADRVVEILRGKDKLSPLVCSEVDSDRIDYMLRDALHTGVAYGKIDVGRVIRSVRLVKSGAKWIMAFDRGSETALESLLISRFQLFKTVYYHKTVSGFEALLQRIYKLMLEEGLVDPPKEILRDKLSWCLFDDVSLLSMLKDSMRSNNEKIGYLSRQFIERIPPKLILEYLPGNDEPSSEISEHLVKHDLEEYLSSKCGVPEQYILVYEGKVSPLKDPSQLYIIDDGNLVPLISSRKTLLRSIVSEGYAPTRVYVIRDYWKRISNCVANLGAR</sequence>
<dbReference type="SMART" id="SM00471">
    <property type="entry name" value="HDc"/>
    <property type="match status" value="1"/>
</dbReference>
<dbReference type="EMBL" id="DSAY01000066">
    <property type="protein sequence ID" value="HDP14821.1"/>
    <property type="molecule type" value="Genomic_DNA"/>
</dbReference>
<gene>
    <name evidence="2" type="ORF">ENN26_03465</name>
</gene>
<dbReference type="Pfam" id="PF19276">
    <property type="entry name" value="HD_assoc_2"/>
    <property type="match status" value="1"/>
</dbReference>
<dbReference type="InterPro" id="IPR045509">
    <property type="entry name" value="HD_assoc_2"/>
</dbReference>
<dbReference type="AlphaFoldDB" id="A0A7C1CDL2"/>
<feature type="domain" description="HD" evidence="1">
    <location>
        <begin position="60"/>
        <end position="160"/>
    </location>
</feature>
<dbReference type="InterPro" id="IPR050135">
    <property type="entry name" value="dGTPase-like"/>
</dbReference>
<dbReference type="PANTHER" id="PTHR11373:SF4">
    <property type="entry name" value="DEOXYNUCLEOSIDE TRIPHOSPHATE TRIPHOSPHOHYDROLASE SAMHD1"/>
    <property type="match status" value="1"/>
</dbReference>
<dbReference type="PANTHER" id="PTHR11373">
    <property type="entry name" value="DEOXYNUCLEOSIDE TRIPHOSPHATE TRIPHOSPHOHYDROLASE"/>
    <property type="match status" value="1"/>
</dbReference>
<dbReference type="InterPro" id="IPR006674">
    <property type="entry name" value="HD_domain"/>
</dbReference>
<protein>
    <submittedName>
        <fullName evidence="2">HD domain-containing protein</fullName>
    </submittedName>
</protein>
<name>A0A7C1CDL2_9CREN</name>
<organism evidence="2">
    <name type="scientific">Thermofilum adornatum</name>
    <dbReference type="NCBI Taxonomy" id="1365176"/>
    <lineage>
        <taxon>Archaea</taxon>
        <taxon>Thermoproteota</taxon>
        <taxon>Thermoprotei</taxon>
        <taxon>Thermofilales</taxon>
        <taxon>Thermofilaceae</taxon>
        <taxon>Thermofilum</taxon>
    </lineage>
</organism>
<dbReference type="Pfam" id="PF01966">
    <property type="entry name" value="HD"/>
    <property type="match status" value="1"/>
</dbReference>
<dbReference type="GO" id="GO:0008832">
    <property type="term" value="F:dGTPase activity"/>
    <property type="evidence" value="ECO:0007669"/>
    <property type="project" value="TreeGrafter"/>
</dbReference>
<dbReference type="Gene3D" id="1.10.3210.10">
    <property type="entry name" value="Hypothetical protein af1432"/>
    <property type="match status" value="1"/>
</dbReference>
<dbReference type="GO" id="GO:0006203">
    <property type="term" value="P:dGTP catabolic process"/>
    <property type="evidence" value="ECO:0007669"/>
    <property type="project" value="TreeGrafter"/>
</dbReference>
<dbReference type="SUPFAM" id="SSF109604">
    <property type="entry name" value="HD-domain/PDEase-like"/>
    <property type="match status" value="1"/>
</dbReference>
<evidence type="ECO:0000313" key="2">
    <source>
        <dbReference type="EMBL" id="HDP14821.1"/>
    </source>
</evidence>
<proteinExistence type="predicted"/>
<dbReference type="PROSITE" id="PS51831">
    <property type="entry name" value="HD"/>
    <property type="match status" value="1"/>
</dbReference>
<comment type="caution">
    <text evidence="2">The sequence shown here is derived from an EMBL/GenBank/DDBJ whole genome shotgun (WGS) entry which is preliminary data.</text>
</comment>
<accession>A0A7C1CDL2</accession>
<evidence type="ECO:0000259" key="1">
    <source>
        <dbReference type="PROSITE" id="PS51831"/>
    </source>
</evidence>
<reference evidence="2" key="1">
    <citation type="journal article" date="2020" name="mSystems">
        <title>Genome- and Community-Level Interaction Insights into Carbon Utilization and Element Cycling Functions of Hydrothermarchaeota in Hydrothermal Sediment.</title>
        <authorList>
            <person name="Zhou Z."/>
            <person name="Liu Y."/>
            <person name="Xu W."/>
            <person name="Pan J."/>
            <person name="Luo Z.H."/>
            <person name="Li M."/>
        </authorList>
    </citation>
    <scope>NUCLEOTIDE SEQUENCE [LARGE SCALE GENOMIC DNA]</scope>
    <source>
        <strain evidence="2">SpSt-116</strain>
    </source>
</reference>
<dbReference type="CDD" id="cd00077">
    <property type="entry name" value="HDc"/>
    <property type="match status" value="1"/>
</dbReference>